<evidence type="ECO:0000313" key="9">
    <source>
        <dbReference type="Proteomes" id="UP000186594"/>
    </source>
</evidence>
<feature type="domain" description="CNH" evidence="6">
    <location>
        <begin position="78"/>
        <end position="463"/>
    </location>
</feature>
<accession>A0A1U7LL62</accession>
<dbReference type="InterPro" id="IPR019453">
    <property type="entry name" value="VPS39/TGFA1_Znf"/>
</dbReference>
<dbReference type="AlphaFoldDB" id="A0A1U7LL62"/>
<comment type="caution">
    <text evidence="8">The sequence shown here is derived from an EMBL/GenBank/DDBJ whole genome shotgun (WGS) entry which is preliminary data.</text>
</comment>
<feature type="compositionally biased region" description="Basic and acidic residues" evidence="5">
    <location>
        <begin position="437"/>
        <end position="446"/>
    </location>
</feature>
<dbReference type="PANTHER" id="PTHR12894:SF49">
    <property type="entry name" value="VAM6_VPS39-LIKE PROTEIN"/>
    <property type="match status" value="1"/>
</dbReference>
<sequence length="936" mass="106183">SNTIIYQHHIQHLISSVLYPTPSSPQYYIQHTHLSTSRPHIININLHTRSATPIHTDYRQAYNMHTTVVRRLVASSPKDRISSLLALGDRLLLATATGALLVYPGPDSNAPDSTADSAPDSLIRRIDTFARRPIEQLAAIKEAAILLTLSDNLVSVHDLHDFSLLHILPRTKGASLFATTTNVQRDPDGIPMLVSRLAVIVKRKVLLYAWNDTEFSEGPEFSLPERPKTLAFMASTKLIFGLSTDYSILDLDSMQLSQVFSSTFAPIPWKTAPENIGYSHPYLVAMYPKHIEIRNLGTNSLVQQIELPNATILHSGKSLYVASQTLVWKFLPNSYESQVDELIASKQLDEAISLMTQLEDILFEDKESKLRHLRSLKAKELFENRRYDDSMTLFSEISAHPSSVLELCPANIACDNDEDEIDHSDPSTPESASLTEKPFHEGDTPRSSRLLKISSLATLSDANLIKKHSETVSPNKPVDWKKASRSLLIYLTDSRRKVSKYISILKNDETEETVPIHQFTTLPEKFLSIYELEVVARLIDTALFRVYMIISPGLVGPLVRVQNSCDPEVVHSLLEMACRYRELVDFCFGKGLHRKALELLKKLGQDTKENDLSGPAPTVRYLQRLGNLHLDLIFEFALWPLTIDPDLAMEAYTAESDSLPSDQVCAYLLHYNRRLAIRYLEHIIHELGSINTECHYQLAGLYREEIQSMEEAGEFIGKLETFLSESQYYKPDRLLRSLPKNDPVFWETQTILLGKMGHHDRALSIYVFQMQDHLKAESYCQRIYNSPNPDHSVFLTLLKLYLKPPSRSPVQVSPALAILSRHGSRLNARETLNLLPPTTHIAKLVSLLTNHIRIETSQLHESRVLSNLEKFQLLRTQEKLITYRNKRYLITHEKTCPCCHKRLGQSVIAAFPDGSVVHYSCQKNHIKARDLQYLPG</sequence>
<evidence type="ECO:0000259" key="6">
    <source>
        <dbReference type="PROSITE" id="PS50219"/>
    </source>
</evidence>
<dbReference type="Proteomes" id="UP000186594">
    <property type="component" value="Unassembled WGS sequence"/>
</dbReference>
<evidence type="ECO:0000256" key="5">
    <source>
        <dbReference type="SAM" id="MobiDB-lite"/>
    </source>
</evidence>
<dbReference type="Pfam" id="PF10367">
    <property type="entry name" value="zf-Vps39_C"/>
    <property type="match status" value="1"/>
</dbReference>
<feature type="domain" description="CTLH" evidence="7">
    <location>
        <begin position="338"/>
        <end position="389"/>
    </location>
</feature>
<comment type="similarity">
    <text evidence="3">Belongs to the VAM6/VPS39 family.</text>
</comment>
<gene>
    <name evidence="8" type="ORF">NEOLI_004912</name>
</gene>
<dbReference type="PROSITE" id="PS50219">
    <property type="entry name" value="CNH"/>
    <property type="match status" value="1"/>
</dbReference>
<dbReference type="PANTHER" id="PTHR12894">
    <property type="entry name" value="CNH DOMAIN CONTAINING"/>
    <property type="match status" value="1"/>
</dbReference>
<dbReference type="GO" id="GO:0000329">
    <property type="term" value="C:fungal-type vacuole membrane"/>
    <property type="evidence" value="ECO:0007669"/>
    <property type="project" value="TreeGrafter"/>
</dbReference>
<dbReference type="Pfam" id="PF10366">
    <property type="entry name" value="Vps39_1"/>
    <property type="match status" value="1"/>
</dbReference>
<organism evidence="8 9">
    <name type="scientific">Neolecta irregularis (strain DAH-3)</name>
    <dbReference type="NCBI Taxonomy" id="1198029"/>
    <lineage>
        <taxon>Eukaryota</taxon>
        <taxon>Fungi</taxon>
        <taxon>Dikarya</taxon>
        <taxon>Ascomycota</taxon>
        <taxon>Taphrinomycotina</taxon>
        <taxon>Neolectales</taxon>
        <taxon>Neolectaceae</taxon>
        <taxon>Neolecta</taxon>
    </lineage>
</organism>
<reference evidence="8 9" key="1">
    <citation type="submission" date="2016-04" db="EMBL/GenBank/DDBJ databases">
        <title>Evolutionary innovation and constraint leading to complex multicellularity in the Ascomycota.</title>
        <authorList>
            <person name="Cisse O."/>
            <person name="Nguyen A."/>
            <person name="Hewitt D.A."/>
            <person name="Jedd G."/>
            <person name="Stajich J.E."/>
        </authorList>
    </citation>
    <scope>NUCLEOTIDE SEQUENCE [LARGE SCALE GENOMIC DNA]</scope>
    <source>
        <strain evidence="8 9">DAH-3</strain>
    </source>
</reference>
<evidence type="ECO:0000256" key="1">
    <source>
        <dbReference type="ARBA" id="ARBA00004184"/>
    </source>
</evidence>
<evidence type="ECO:0000256" key="3">
    <source>
        <dbReference type="ARBA" id="ARBA00038201"/>
    </source>
</evidence>
<feature type="repeat" description="CHCR" evidence="4">
    <location>
        <begin position="652"/>
        <end position="806"/>
    </location>
</feature>
<dbReference type="PROSITE" id="PS50897">
    <property type="entry name" value="CTLH"/>
    <property type="match status" value="1"/>
</dbReference>
<keyword evidence="9" id="KW-1185">Reference proteome</keyword>
<dbReference type="PROSITE" id="PS50236">
    <property type="entry name" value="CHCR"/>
    <property type="match status" value="1"/>
</dbReference>
<dbReference type="OMA" id="EEYCNQV"/>
<dbReference type="InterPro" id="IPR032914">
    <property type="entry name" value="Vam6/VPS39/TRAP1"/>
</dbReference>
<dbReference type="Pfam" id="PF00780">
    <property type="entry name" value="CNH"/>
    <property type="match status" value="2"/>
</dbReference>
<dbReference type="GO" id="GO:0006886">
    <property type="term" value="P:intracellular protein transport"/>
    <property type="evidence" value="ECO:0007669"/>
    <property type="project" value="UniProtKB-UniRule"/>
</dbReference>
<dbReference type="GO" id="GO:0034058">
    <property type="term" value="P:endosomal vesicle fusion"/>
    <property type="evidence" value="ECO:0007669"/>
    <property type="project" value="TreeGrafter"/>
</dbReference>
<dbReference type="InterPro" id="IPR019452">
    <property type="entry name" value="VPS39/TGF_beta_rcpt-assoc_1"/>
</dbReference>
<dbReference type="InterPro" id="IPR006595">
    <property type="entry name" value="CTLH_C"/>
</dbReference>
<evidence type="ECO:0000259" key="7">
    <source>
        <dbReference type="PROSITE" id="PS50897"/>
    </source>
</evidence>
<dbReference type="GO" id="GO:0012505">
    <property type="term" value="C:endomembrane system"/>
    <property type="evidence" value="ECO:0007669"/>
    <property type="project" value="UniProtKB-SubCell"/>
</dbReference>
<comment type="subcellular location">
    <subcellularLocation>
        <location evidence="1">Endomembrane system</location>
        <topology evidence="1">Peripheral membrane protein</topology>
    </subcellularLocation>
</comment>
<name>A0A1U7LL62_NEOID</name>
<dbReference type="OrthoDB" id="5325112at2759"/>
<evidence type="ECO:0000256" key="2">
    <source>
        <dbReference type="ARBA" id="ARBA00023136"/>
    </source>
</evidence>
<evidence type="ECO:0000256" key="4">
    <source>
        <dbReference type="PROSITE-ProRule" id="PRU01006"/>
    </source>
</evidence>
<proteinExistence type="inferred from homology"/>
<feature type="region of interest" description="Disordered" evidence="5">
    <location>
        <begin position="416"/>
        <end position="447"/>
    </location>
</feature>
<feature type="non-terminal residue" evidence="8">
    <location>
        <position position="1"/>
    </location>
</feature>
<dbReference type="InterPro" id="IPR001180">
    <property type="entry name" value="CNH_dom"/>
</dbReference>
<evidence type="ECO:0000313" key="8">
    <source>
        <dbReference type="EMBL" id="OLL23333.1"/>
    </source>
</evidence>
<protein>
    <submittedName>
        <fullName evidence="8">Vam6/Vps39-like protein</fullName>
    </submittedName>
</protein>
<dbReference type="GO" id="GO:0006914">
    <property type="term" value="P:autophagy"/>
    <property type="evidence" value="ECO:0007669"/>
    <property type="project" value="TreeGrafter"/>
</dbReference>
<dbReference type="EMBL" id="LXFE01001828">
    <property type="protein sequence ID" value="OLL23333.1"/>
    <property type="molecule type" value="Genomic_DNA"/>
</dbReference>
<keyword evidence="2" id="KW-0472">Membrane</keyword>
<dbReference type="InterPro" id="IPR000547">
    <property type="entry name" value="Clathrin_H-chain/VPS_repeat"/>
</dbReference>
<dbReference type="STRING" id="1198029.A0A1U7LL62"/>